<sequence length="262" mass="29644">MTVECIAKKTNRPLMRLSAADLGTEEVQMEKRLMKWLDRATTWGAIVLIDEAEVYLEQRQAGTISRNALVTAFLRTMEYFLGLLFLTSNGIGLFDEAVMSRIHLAIRYDRPTDAQRKAIWRSLFDKLEEDQPDGFAGQRTASNSYVAGCSDEDVKPRLAIPQSTRDVALSRDSYPENFQLNGRDIRNILLSTISVARFEALNASRYGKSPAVIKVKVEQLQKVLKNKEDFNEDYKRATGFYPDQMAAERFLRSGGAGAREES</sequence>
<dbReference type="Proteomes" id="UP001498476">
    <property type="component" value="Unassembled WGS sequence"/>
</dbReference>
<accession>A0ABR1GL29</accession>
<gene>
    <name evidence="3" type="ORF">QQX98_011687</name>
</gene>
<dbReference type="InterPro" id="IPR003959">
    <property type="entry name" value="ATPase_AAA_core"/>
</dbReference>
<dbReference type="PANTHER" id="PTHR46411">
    <property type="entry name" value="FAMILY ATPASE, PUTATIVE-RELATED"/>
    <property type="match status" value="1"/>
</dbReference>
<dbReference type="Gene3D" id="3.40.50.300">
    <property type="entry name" value="P-loop containing nucleotide triphosphate hydrolases"/>
    <property type="match status" value="1"/>
</dbReference>
<dbReference type="InterPro" id="IPR027417">
    <property type="entry name" value="P-loop_NTPase"/>
</dbReference>
<reference evidence="3 4" key="1">
    <citation type="journal article" date="2025" name="Microbiol. Resour. Announc.">
        <title>Draft genome sequences for Neonectria magnoliae and Neonectria punicea, canker pathogens of Liriodendron tulipifera and Acer saccharum in West Virginia.</title>
        <authorList>
            <person name="Petronek H.M."/>
            <person name="Kasson M.T."/>
            <person name="Metheny A.M."/>
            <person name="Stauder C.M."/>
            <person name="Lovett B."/>
            <person name="Lynch S.C."/>
            <person name="Garnas J.R."/>
            <person name="Kasson L.R."/>
            <person name="Stajich J.E."/>
        </authorList>
    </citation>
    <scope>NUCLEOTIDE SEQUENCE [LARGE SCALE GENOMIC DNA]</scope>
    <source>
        <strain evidence="3 4">NRRL 64653</strain>
    </source>
</reference>
<name>A0ABR1GL29_9HYPO</name>
<keyword evidence="4" id="KW-1185">Reference proteome</keyword>
<dbReference type="SUPFAM" id="SSF52540">
    <property type="entry name" value="P-loop containing nucleoside triphosphate hydrolases"/>
    <property type="match status" value="1"/>
</dbReference>
<evidence type="ECO:0000259" key="1">
    <source>
        <dbReference type="Pfam" id="PF00004"/>
    </source>
</evidence>
<evidence type="ECO:0008006" key="5">
    <source>
        <dbReference type="Google" id="ProtNLM"/>
    </source>
</evidence>
<feature type="domain" description="ATPase AAA-type core" evidence="1">
    <location>
        <begin position="1"/>
        <end position="106"/>
    </location>
</feature>
<dbReference type="EMBL" id="JAZAVJ010000296">
    <property type="protein sequence ID" value="KAK7402549.1"/>
    <property type="molecule type" value="Genomic_DNA"/>
</dbReference>
<evidence type="ECO:0000313" key="3">
    <source>
        <dbReference type="EMBL" id="KAK7402549.1"/>
    </source>
</evidence>
<protein>
    <recommendedName>
        <fullName evidence="5">ATPase AAA-type core domain-containing protein</fullName>
    </recommendedName>
</protein>
<dbReference type="Pfam" id="PF00004">
    <property type="entry name" value="AAA"/>
    <property type="match status" value="1"/>
</dbReference>
<evidence type="ECO:0000313" key="4">
    <source>
        <dbReference type="Proteomes" id="UP001498476"/>
    </source>
</evidence>
<dbReference type="PANTHER" id="PTHR46411:SF3">
    <property type="entry name" value="AAA+ ATPASE DOMAIN-CONTAINING PROTEIN"/>
    <property type="match status" value="1"/>
</dbReference>
<proteinExistence type="predicted"/>
<dbReference type="Pfam" id="PF23232">
    <property type="entry name" value="AAA_lid_13"/>
    <property type="match status" value="1"/>
</dbReference>
<dbReference type="InterPro" id="IPR056599">
    <property type="entry name" value="AAA_lid_fung"/>
</dbReference>
<feature type="domain" description="AAA+ ATPase lid" evidence="2">
    <location>
        <begin position="113"/>
        <end position="232"/>
    </location>
</feature>
<organism evidence="3 4">
    <name type="scientific">Neonectria punicea</name>
    <dbReference type="NCBI Taxonomy" id="979145"/>
    <lineage>
        <taxon>Eukaryota</taxon>
        <taxon>Fungi</taxon>
        <taxon>Dikarya</taxon>
        <taxon>Ascomycota</taxon>
        <taxon>Pezizomycotina</taxon>
        <taxon>Sordariomycetes</taxon>
        <taxon>Hypocreomycetidae</taxon>
        <taxon>Hypocreales</taxon>
        <taxon>Nectriaceae</taxon>
        <taxon>Neonectria</taxon>
    </lineage>
</organism>
<evidence type="ECO:0000259" key="2">
    <source>
        <dbReference type="Pfam" id="PF23232"/>
    </source>
</evidence>
<comment type="caution">
    <text evidence="3">The sequence shown here is derived from an EMBL/GenBank/DDBJ whole genome shotgun (WGS) entry which is preliminary data.</text>
</comment>